<dbReference type="Pfam" id="PF13976">
    <property type="entry name" value="gag_pre-integrs"/>
    <property type="match status" value="1"/>
</dbReference>
<dbReference type="EMBL" id="JAJFAZ020000003">
    <property type="protein sequence ID" value="KAI5338792.1"/>
    <property type="molecule type" value="Genomic_DNA"/>
</dbReference>
<feature type="region of interest" description="Disordered" evidence="1">
    <location>
        <begin position="161"/>
        <end position="182"/>
    </location>
</feature>
<organism evidence="3 4">
    <name type="scientific">Prunus dulcis</name>
    <name type="common">Almond</name>
    <name type="synonym">Amygdalus dulcis</name>
    <dbReference type="NCBI Taxonomy" id="3755"/>
    <lineage>
        <taxon>Eukaryota</taxon>
        <taxon>Viridiplantae</taxon>
        <taxon>Streptophyta</taxon>
        <taxon>Embryophyta</taxon>
        <taxon>Tracheophyta</taxon>
        <taxon>Spermatophyta</taxon>
        <taxon>Magnoliopsida</taxon>
        <taxon>eudicotyledons</taxon>
        <taxon>Gunneridae</taxon>
        <taxon>Pentapetalae</taxon>
        <taxon>rosids</taxon>
        <taxon>fabids</taxon>
        <taxon>Rosales</taxon>
        <taxon>Rosaceae</taxon>
        <taxon>Amygdaloideae</taxon>
        <taxon>Amygdaleae</taxon>
        <taxon>Prunus</taxon>
    </lineage>
</organism>
<protein>
    <recommendedName>
        <fullName evidence="2">GAG-pre-integrase domain-containing protein</fullName>
    </recommendedName>
</protein>
<evidence type="ECO:0000259" key="2">
    <source>
        <dbReference type="Pfam" id="PF13976"/>
    </source>
</evidence>
<comment type="caution">
    <text evidence="3">The sequence shown here is derived from an EMBL/GenBank/DDBJ whole genome shotgun (WGS) entry which is preliminary data.</text>
</comment>
<feature type="domain" description="GAG-pre-integrase" evidence="2">
    <location>
        <begin position="97"/>
        <end position="159"/>
    </location>
</feature>
<evidence type="ECO:0000256" key="1">
    <source>
        <dbReference type="SAM" id="MobiDB-lite"/>
    </source>
</evidence>
<evidence type="ECO:0000313" key="3">
    <source>
        <dbReference type="EMBL" id="KAI5338792.1"/>
    </source>
</evidence>
<reference evidence="3 4" key="1">
    <citation type="journal article" date="2022" name="G3 (Bethesda)">
        <title>Whole-genome sequence and methylome profiling of the almond [Prunus dulcis (Mill.) D.A. Webb] cultivar 'Nonpareil'.</title>
        <authorList>
            <person name="D'Amico-Willman K.M."/>
            <person name="Ouma W.Z."/>
            <person name="Meulia T."/>
            <person name="Sideli G.M."/>
            <person name="Gradziel T.M."/>
            <person name="Fresnedo-Ramirez J."/>
        </authorList>
    </citation>
    <scope>NUCLEOTIDE SEQUENCE [LARGE SCALE GENOMIC DNA]</scope>
    <source>
        <strain evidence="3">Clone GOH B32 T37-40</strain>
    </source>
</reference>
<gene>
    <name evidence="3" type="ORF">L3X38_018064</name>
</gene>
<keyword evidence="4" id="KW-1185">Reference proteome</keyword>
<dbReference type="InterPro" id="IPR025724">
    <property type="entry name" value="GAG-pre-integrase_dom"/>
</dbReference>
<dbReference type="AlphaFoldDB" id="A0AAD4WB29"/>
<accession>A0AAD4WB29</accession>
<name>A0AAD4WB29_PRUDU</name>
<evidence type="ECO:0000313" key="4">
    <source>
        <dbReference type="Proteomes" id="UP001054821"/>
    </source>
</evidence>
<proteinExistence type="predicted"/>
<dbReference type="Proteomes" id="UP001054821">
    <property type="component" value="Chromosome 3"/>
</dbReference>
<sequence length="253" mass="27897">MTLDPGQLINRKSSTPLVVSNANGTPSHVVGEGSLSLSHSLHLDSVLLVPSLDHNLLSVAQLSTTLGCTVTFWPNHCVFWDILTGTTIGCGTRRGKLYYLDWALDSEVKGGQAFTTSGTRLKGERDKIWLWHKRFGHASFGYLKKLFPSLFSSLNFGSDRSLPENQPQPDLSSPCCPTQEEETDKILPTPEISLAPVPHQSPAEDVIQVTSCPEIDNINEISHDNLISEGTEPAYQIPKRKNCANFQYTTKHI</sequence>